<evidence type="ECO:0000313" key="2">
    <source>
        <dbReference type="Proteomes" id="UP001499841"/>
    </source>
</evidence>
<dbReference type="Gene3D" id="1.20.120.450">
    <property type="entry name" value="dinb family like domain"/>
    <property type="match status" value="1"/>
</dbReference>
<name>A0ABP8EXA8_9MICO</name>
<comment type="caution">
    <text evidence="1">The sequence shown here is derived from an EMBL/GenBank/DDBJ whole genome shotgun (WGS) entry which is preliminary data.</text>
</comment>
<dbReference type="InterPro" id="IPR007061">
    <property type="entry name" value="MST-like"/>
</dbReference>
<keyword evidence="2" id="KW-1185">Reference proteome</keyword>
<dbReference type="Pfam" id="PF04978">
    <property type="entry name" value="MST"/>
    <property type="match status" value="1"/>
</dbReference>
<evidence type="ECO:0000313" key="1">
    <source>
        <dbReference type="EMBL" id="GAA4288632.1"/>
    </source>
</evidence>
<dbReference type="Proteomes" id="UP001499841">
    <property type="component" value="Unassembled WGS sequence"/>
</dbReference>
<sequence length="188" mass="21501">MDEPKATLKRYLTSLHEAVLWKADGLSERDLRRPLTPTGTNILGVVKHLASVELDYLALFGQPHGIELSWNEEGAEDNADMWATEDESREFVLQLYERALEYSLHTIDQLPLDTERQVPWWKSGPVTLHLVLVHLVTETARHAGHIDILRELIDGQAGLREGVSNLPDQGEQWWADYVARLQRTADRF</sequence>
<protein>
    <submittedName>
        <fullName evidence="1">DinB family protein</fullName>
    </submittedName>
</protein>
<dbReference type="InterPro" id="IPR034660">
    <property type="entry name" value="DinB/YfiT-like"/>
</dbReference>
<reference evidence="2" key="1">
    <citation type="journal article" date="2019" name="Int. J. Syst. Evol. Microbiol.">
        <title>The Global Catalogue of Microorganisms (GCM) 10K type strain sequencing project: providing services to taxonomists for standard genome sequencing and annotation.</title>
        <authorList>
            <consortium name="The Broad Institute Genomics Platform"/>
            <consortium name="The Broad Institute Genome Sequencing Center for Infectious Disease"/>
            <person name="Wu L."/>
            <person name="Ma J."/>
        </authorList>
    </citation>
    <scope>NUCLEOTIDE SEQUENCE [LARGE SCALE GENOMIC DNA]</scope>
    <source>
        <strain evidence="2">JCM 17459</strain>
    </source>
</reference>
<dbReference type="SUPFAM" id="SSF109854">
    <property type="entry name" value="DinB/YfiT-like putative metalloenzymes"/>
    <property type="match status" value="1"/>
</dbReference>
<organism evidence="1 2">
    <name type="scientific">Georgenia daeguensis</name>
    <dbReference type="NCBI Taxonomy" id="908355"/>
    <lineage>
        <taxon>Bacteria</taxon>
        <taxon>Bacillati</taxon>
        <taxon>Actinomycetota</taxon>
        <taxon>Actinomycetes</taxon>
        <taxon>Micrococcales</taxon>
        <taxon>Bogoriellaceae</taxon>
        <taxon>Georgenia</taxon>
    </lineage>
</organism>
<dbReference type="RefSeq" id="WP_345042823.1">
    <property type="nucleotide sequence ID" value="NZ_BAABBA010000016.1"/>
</dbReference>
<dbReference type="EMBL" id="BAABBA010000016">
    <property type="protein sequence ID" value="GAA4288632.1"/>
    <property type="molecule type" value="Genomic_DNA"/>
</dbReference>
<gene>
    <name evidence="1" type="ORF">GCM10022262_29920</name>
</gene>
<proteinExistence type="predicted"/>
<accession>A0ABP8EXA8</accession>